<dbReference type="EMBL" id="JAGFBR010000005">
    <property type="protein sequence ID" value="KAH0466532.1"/>
    <property type="molecule type" value="Genomic_DNA"/>
</dbReference>
<evidence type="ECO:0008006" key="5">
    <source>
        <dbReference type="Google" id="ProtNLM"/>
    </source>
</evidence>
<feature type="chain" id="PRO_5043328061" description="Secreted protein" evidence="2">
    <location>
        <begin position="22"/>
        <end position="125"/>
    </location>
</feature>
<dbReference type="Proteomes" id="UP000775213">
    <property type="component" value="Unassembled WGS sequence"/>
</dbReference>
<feature type="signal peptide" evidence="2">
    <location>
        <begin position="1"/>
        <end position="21"/>
    </location>
</feature>
<proteinExistence type="predicted"/>
<accession>A0AAV7HFB8</accession>
<evidence type="ECO:0000256" key="1">
    <source>
        <dbReference type="SAM" id="MobiDB-lite"/>
    </source>
</evidence>
<name>A0AAV7HFB8_DENCH</name>
<protein>
    <recommendedName>
        <fullName evidence="5">Secreted protein</fullName>
    </recommendedName>
</protein>
<evidence type="ECO:0000313" key="4">
    <source>
        <dbReference type="Proteomes" id="UP000775213"/>
    </source>
</evidence>
<feature type="compositionally biased region" description="Basic and acidic residues" evidence="1">
    <location>
        <begin position="65"/>
        <end position="83"/>
    </location>
</feature>
<keyword evidence="2" id="KW-0732">Signal</keyword>
<evidence type="ECO:0000313" key="3">
    <source>
        <dbReference type="EMBL" id="KAH0466532.1"/>
    </source>
</evidence>
<comment type="caution">
    <text evidence="3">The sequence shown here is derived from an EMBL/GenBank/DDBJ whole genome shotgun (WGS) entry which is preliminary data.</text>
</comment>
<gene>
    <name evidence="3" type="ORF">IEQ34_003770</name>
</gene>
<feature type="region of interest" description="Disordered" evidence="1">
    <location>
        <begin position="64"/>
        <end position="83"/>
    </location>
</feature>
<keyword evidence="4" id="KW-1185">Reference proteome</keyword>
<dbReference type="AlphaFoldDB" id="A0AAV7HFB8"/>
<sequence>MRLRSIKLVIHLHVFFAVSAAFRLQHRPALLSGEPLHRPPRDRKPHLPHFLLFLSVAPQRTITPHRSDIRHTPTRRRDQSSHLSSRELTRILLRHHLHLQRLTFQSPLPLHLFLYPRHPLGRDLR</sequence>
<reference evidence="3 4" key="1">
    <citation type="journal article" date="2021" name="Hortic Res">
        <title>Chromosome-scale assembly of the Dendrobium chrysotoxum genome enhances the understanding of orchid evolution.</title>
        <authorList>
            <person name="Zhang Y."/>
            <person name="Zhang G.Q."/>
            <person name="Zhang D."/>
            <person name="Liu X.D."/>
            <person name="Xu X.Y."/>
            <person name="Sun W.H."/>
            <person name="Yu X."/>
            <person name="Zhu X."/>
            <person name="Wang Z.W."/>
            <person name="Zhao X."/>
            <person name="Zhong W.Y."/>
            <person name="Chen H."/>
            <person name="Yin W.L."/>
            <person name="Huang T."/>
            <person name="Niu S.C."/>
            <person name="Liu Z.J."/>
        </authorList>
    </citation>
    <scope>NUCLEOTIDE SEQUENCE [LARGE SCALE GENOMIC DNA]</scope>
    <source>
        <strain evidence="3">Lindl</strain>
    </source>
</reference>
<evidence type="ECO:0000256" key="2">
    <source>
        <dbReference type="SAM" id="SignalP"/>
    </source>
</evidence>
<organism evidence="3 4">
    <name type="scientific">Dendrobium chrysotoxum</name>
    <name type="common">Orchid</name>
    <dbReference type="NCBI Taxonomy" id="161865"/>
    <lineage>
        <taxon>Eukaryota</taxon>
        <taxon>Viridiplantae</taxon>
        <taxon>Streptophyta</taxon>
        <taxon>Embryophyta</taxon>
        <taxon>Tracheophyta</taxon>
        <taxon>Spermatophyta</taxon>
        <taxon>Magnoliopsida</taxon>
        <taxon>Liliopsida</taxon>
        <taxon>Asparagales</taxon>
        <taxon>Orchidaceae</taxon>
        <taxon>Epidendroideae</taxon>
        <taxon>Malaxideae</taxon>
        <taxon>Dendrobiinae</taxon>
        <taxon>Dendrobium</taxon>
    </lineage>
</organism>